<dbReference type="InParanoid" id="I1MR33"/>
<dbReference type="Proteomes" id="UP000008827">
    <property type="component" value="Chromosome 17"/>
</dbReference>
<evidence type="ECO:0000256" key="3">
    <source>
        <dbReference type="SAM" id="SignalP"/>
    </source>
</evidence>
<sequence length="127" mass="13598">MKSLNTLFLLAMLMALAVFVSGISPGSGEPKGKINRFLSDRVVLKCDKYPKVCHIKGSAGSDCCKNKCVNLSTDVSNCGKCGKKCSYGKICCEGKCVNPRTNEKHCGKCGNKCNSESSCIYGMCSYA</sequence>
<reference evidence="4 5" key="1">
    <citation type="journal article" date="2010" name="Nature">
        <title>Genome sequence of the palaeopolyploid soybean.</title>
        <authorList>
            <person name="Schmutz J."/>
            <person name="Cannon S.B."/>
            <person name="Schlueter J."/>
            <person name="Ma J."/>
            <person name="Mitros T."/>
            <person name="Nelson W."/>
            <person name="Hyten D.L."/>
            <person name="Song Q."/>
            <person name="Thelen J.J."/>
            <person name="Cheng J."/>
            <person name="Xu D."/>
            <person name="Hellsten U."/>
            <person name="May G.D."/>
            <person name="Yu Y."/>
            <person name="Sakurai T."/>
            <person name="Umezawa T."/>
            <person name="Bhattacharyya M.K."/>
            <person name="Sandhu D."/>
            <person name="Valliyodan B."/>
            <person name="Lindquist E."/>
            <person name="Peto M."/>
            <person name="Grant D."/>
            <person name="Shu S."/>
            <person name="Goodstein D."/>
            <person name="Barry K."/>
            <person name="Futrell-Griggs M."/>
            <person name="Abernathy B."/>
            <person name="Du J."/>
            <person name="Tian Z."/>
            <person name="Zhu L."/>
            <person name="Gill N."/>
            <person name="Joshi T."/>
            <person name="Libault M."/>
            <person name="Sethuraman A."/>
            <person name="Zhang X.-C."/>
            <person name="Shinozaki K."/>
            <person name="Nguyen H.T."/>
            <person name="Wing R.A."/>
            <person name="Cregan P."/>
            <person name="Specht J."/>
            <person name="Grimwood J."/>
            <person name="Rokhsar D."/>
            <person name="Stacey G."/>
            <person name="Shoemaker R.C."/>
            <person name="Jackson S.A."/>
        </authorList>
    </citation>
    <scope>NUCLEOTIDE SEQUENCE [LARGE SCALE GENOMIC DNA]</scope>
    <source>
        <strain evidence="5">cv. Williams 82</strain>
        <tissue evidence="4">Callus</tissue>
    </source>
</reference>
<evidence type="ECO:0000313" key="6">
    <source>
        <dbReference type="Proteomes" id="UP000008827"/>
    </source>
</evidence>
<dbReference type="PANTHER" id="PTHR33227:SF60">
    <property type="entry name" value="STIG1-LIKE PROTEIN"/>
    <property type="match status" value="1"/>
</dbReference>
<evidence type="ECO:0000313" key="5">
    <source>
        <dbReference type="EnsemblPlants" id="KRH02030"/>
    </source>
</evidence>
<dbReference type="Gramene" id="KRH02030">
    <property type="protein sequence ID" value="KRH02030"/>
    <property type="gene ID" value="GLYMA_17G011100"/>
</dbReference>
<evidence type="ECO:0000313" key="4">
    <source>
        <dbReference type="EMBL" id="KRH02030.1"/>
    </source>
</evidence>
<gene>
    <name evidence="4" type="ORF">GLYMA_17G011100</name>
</gene>
<comment type="similarity">
    <text evidence="1">Belongs to the STIG1 family.</text>
</comment>
<evidence type="ECO:0000256" key="2">
    <source>
        <dbReference type="ARBA" id="ARBA00022729"/>
    </source>
</evidence>
<dbReference type="InterPro" id="IPR006969">
    <property type="entry name" value="Stig-like"/>
</dbReference>
<dbReference type="eggNOG" id="ENOG502S1NG">
    <property type="taxonomic scope" value="Eukaryota"/>
</dbReference>
<dbReference type="Pfam" id="PF04885">
    <property type="entry name" value="Stig1"/>
    <property type="match status" value="1"/>
</dbReference>
<keyword evidence="2 3" id="KW-0732">Signal</keyword>
<name>I1MR33_SOYBN</name>
<feature type="chain" id="PRO_5014579034" description="Stigma-specific STIG1-like protein 1" evidence="3">
    <location>
        <begin position="23"/>
        <end position="127"/>
    </location>
</feature>
<proteinExistence type="inferred from homology"/>
<dbReference type="HOGENOM" id="CLU_111795_1_0_1"/>
<dbReference type="EnsemblPlants" id="KRH02030">
    <property type="protein sequence ID" value="KRH02030"/>
    <property type="gene ID" value="GLYMA_17G011100"/>
</dbReference>
<protein>
    <recommendedName>
        <fullName evidence="7">Stigma-specific STIG1-like protein 1</fullName>
    </recommendedName>
</protein>
<dbReference type="PANTHER" id="PTHR33227">
    <property type="entry name" value="STIGMA-SPECIFIC STIG1-LIKE PROTEIN 3"/>
    <property type="match status" value="1"/>
</dbReference>
<organism evidence="4">
    <name type="scientific">Glycine max</name>
    <name type="common">Soybean</name>
    <name type="synonym">Glycine hispida</name>
    <dbReference type="NCBI Taxonomy" id="3847"/>
    <lineage>
        <taxon>Eukaryota</taxon>
        <taxon>Viridiplantae</taxon>
        <taxon>Streptophyta</taxon>
        <taxon>Embryophyta</taxon>
        <taxon>Tracheophyta</taxon>
        <taxon>Spermatophyta</taxon>
        <taxon>Magnoliopsida</taxon>
        <taxon>eudicotyledons</taxon>
        <taxon>Gunneridae</taxon>
        <taxon>Pentapetalae</taxon>
        <taxon>rosids</taxon>
        <taxon>fabids</taxon>
        <taxon>Fabales</taxon>
        <taxon>Fabaceae</taxon>
        <taxon>Papilionoideae</taxon>
        <taxon>50 kb inversion clade</taxon>
        <taxon>NPAAA clade</taxon>
        <taxon>indigoferoid/millettioid clade</taxon>
        <taxon>Phaseoleae</taxon>
        <taxon>Glycine</taxon>
        <taxon>Glycine subgen. Soja</taxon>
    </lineage>
</organism>
<dbReference type="OMA" id="KLICCKH"/>
<dbReference type="AlphaFoldDB" id="I1MR33"/>
<accession>I1MR33</accession>
<dbReference type="STRING" id="3847.I1MR33"/>
<keyword evidence="6" id="KW-1185">Reference proteome</keyword>
<reference evidence="5" key="2">
    <citation type="submission" date="2018-02" db="UniProtKB">
        <authorList>
            <consortium name="EnsemblPlants"/>
        </authorList>
    </citation>
    <scope>IDENTIFICATION</scope>
    <source>
        <strain evidence="5">Williams 82</strain>
    </source>
</reference>
<dbReference type="PaxDb" id="3847-GLYMA17G01460.1"/>
<evidence type="ECO:0008006" key="7">
    <source>
        <dbReference type="Google" id="ProtNLM"/>
    </source>
</evidence>
<evidence type="ECO:0000256" key="1">
    <source>
        <dbReference type="ARBA" id="ARBA00006010"/>
    </source>
</evidence>
<dbReference type="EMBL" id="CM000850">
    <property type="protein sequence ID" value="KRH02030.1"/>
    <property type="molecule type" value="Genomic_DNA"/>
</dbReference>
<reference evidence="4" key="3">
    <citation type="submission" date="2018-07" db="EMBL/GenBank/DDBJ databases">
        <title>WGS assembly of Glycine max.</title>
        <authorList>
            <person name="Schmutz J."/>
            <person name="Cannon S."/>
            <person name="Schlueter J."/>
            <person name="Ma J."/>
            <person name="Mitros T."/>
            <person name="Nelson W."/>
            <person name="Hyten D."/>
            <person name="Song Q."/>
            <person name="Thelen J."/>
            <person name="Cheng J."/>
            <person name="Xu D."/>
            <person name="Hellsten U."/>
            <person name="May G."/>
            <person name="Yu Y."/>
            <person name="Sakurai T."/>
            <person name="Umezawa T."/>
            <person name="Bhattacharyya M."/>
            <person name="Sandhu D."/>
            <person name="Valliyodan B."/>
            <person name="Lindquist E."/>
            <person name="Peto M."/>
            <person name="Grant D."/>
            <person name="Shu S."/>
            <person name="Goodstein D."/>
            <person name="Barry K."/>
            <person name="Futrell-Griggs M."/>
            <person name="Abernathy B."/>
            <person name="Du J."/>
            <person name="Tian Z."/>
            <person name="Zhu L."/>
            <person name="Gill N."/>
            <person name="Joshi T."/>
            <person name="Libault M."/>
            <person name="Sethuraman A."/>
            <person name="Zhang X."/>
            <person name="Shinozaki K."/>
            <person name="Nguyen H."/>
            <person name="Wing R."/>
            <person name="Cregan P."/>
            <person name="Specht J."/>
            <person name="Grimwood J."/>
            <person name="Rokhsar D."/>
            <person name="Stacey G."/>
            <person name="Shoemaker R."/>
            <person name="Jackson S."/>
        </authorList>
    </citation>
    <scope>NUCLEOTIDE SEQUENCE</scope>
    <source>
        <tissue evidence="4">Callus</tissue>
    </source>
</reference>
<feature type="signal peptide" evidence="3">
    <location>
        <begin position="1"/>
        <end position="22"/>
    </location>
</feature>